<proteinExistence type="predicted"/>
<name>A0A392P4G5_9FABA</name>
<evidence type="ECO:0000313" key="2">
    <source>
        <dbReference type="EMBL" id="MCI06963.1"/>
    </source>
</evidence>
<keyword evidence="1" id="KW-0732">Signal</keyword>
<sequence length="89" mass="9743">MTMKFASAHCLLVLRVGFELPSRCPNFLVFKPHLPSSCRFAAACMVHVVKMKLFPLQGTPKTPNGADQIHSPYGSNGAFELAVVPSREL</sequence>
<dbReference type="EMBL" id="LXQA010063684">
    <property type="protein sequence ID" value="MCI06963.1"/>
    <property type="molecule type" value="Genomic_DNA"/>
</dbReference>
<keyword evidence="3" id="KW-1185">Reference proteome</keyword>
<evidence type="ECO:0008006" key="4">
    <source>
        <dbReference type="Google" id="ProtNLM"/>
    </source>
</evidence>
<accession>A0A392P4G5</accession>
<feature type="non-terminal residue" evidence="2">
    <location>
        <position position="89"/>
    </location>
</feature>
<protein>
    <recommendedName>
        <fullName evidence="4">Secreted protein</fullName>
    </recommendedName>
</protein>
<evidence type="ECO:0000313" key="3">
    <source>
        <dbReference type="Proteomes" id="UP000265520"/>
    </source>
</evidence>
<evidence type="ECO:0000256" key="1">
    <source>
        <dbReference type="SAM" id="SignalP"/>
    </source>
</evidence>
<feature type="chain" id="PRO_5017339756" description="Secreted protein" evidence="1">
    <location>
        <begin position="18"/>
        <end position="89"/>
    </location>
</feature>
<feature type="signal peptide" evidence="1">
    <location>
        <begin position="1"/>
        <end position="17"/>
    </location>
</feature>
<reference evidence="2 3" key="1">
    <citation type="journal article" date="2018" name="Front. Plant Sci.">
        <title>Red Clover (Trifolium pratense) and Zigzag Clover (T. medium) - A Picture of Genomic Similarities and Differences.</title>
        <authorList>
            <person name="Dluhosova J."/>
            <person name="Istvanek J."/>
            <person name="Nedelnik J."/>
            <person name="Repkova J."/>
        </authorList>
    </citation>
    <scope>NUCLEOTIDE SEQUENCE [LARGE SCALE GENOMIC DNA]</scope>
    <source>
        <strain evidence="3">cv. 10/8</strain>
        <tissue evidence="2">Leaf</tissue>
    </source>
</reference>
<comment type="caution">
    <text evidence="2">The sequence shown here is derived from an EMBL/GenBank/DDBJ whole genome shotgun (WGS) entry which is preliminary data.</text>
</comment>
<organism evidence="2 3">
    <name type="scientific">Trifolium medium</name>
    <dbReference type="NCBI Taxonomy" id="97028"/>
    <lineage>
        <taxon>Eukaryota</taxon>
        <taxon>Viridiplantae</taxon>
        <taxon>Streptophyta</taxon>
        <taxon>Embryophyta</taxon>
        <taxon>Tracheophyta</taxon>
        <taxon>Spermatophyta</taxon>
        <taxon>Magnoliopsida</taxon>
        <taxon>eudicotyledons</taxon>
        <taxon>Gunneridae</taxon>
        <taxon>Pentapetalae</taxon>
        <taxon>rosids</taxon>
        <taxon>fabids</taxon>
        <taxon>Fabales</taxon>
        <taxon>Fabaceae</taxon>
        <taxon>Papilionoideae</taxon>
        <taxon>50 kb inversion clade</taxon>
        <taxon>NPAAA clade</taxon>
        <taxon>Hologalegina</taxon>
        <taxon>IRL clade</taxon>
        <taxon>Trifolieae</taxon>
        <taxon>Trifolium</taxon>
    </lineage>
</organism>
<dbReference type="AlphaFoldDB" id="A0A392P4G5"/>
<dbReference type="Proteomes" id="UP000265520">
    <property type="component" value="Unassembled WGS sequence"/>
</dbReference>